<dbReference type="GO" id="GO:0005524">
    <property type="term" value="F:ATP binding"/>
    <property type="evidence" value="ECO:0007669"/>
    <property type="project" value="UniProtKB-KW"/>
</dbReference>
<keyword evidence="8" id="KW-0067">ATP-binding</keyword>
<accession>A0A6D2KRL7</accession>
<dbReference type="InterPro" id="IPR008271">
    <property type="entry name" value="Ser/Thr_kinase_AS"/>
</dbReference>
<comment type="catalytic activity">
    <reaction evidence="12">
        <text>L-threonyl-[protein] + ATP = O-phospho-L-threonyl-[protein] + ADP + H(+)</text>
        <dbReference type="Rhea" id="RHEA:46608"/>
        <dbReference type="Rhea" id="RHEA-COMP:11060"/>
        <dbReference type="Rhea" id="RHEA-COMP:11605"/>
        <dbReference type="ChEBI" id="CHEBI:15378"/>
        <dbReference type="ChEBI" id="CHEBI:30013"/>
        <dbReference type="ChEBI" id="CHEBI:30616"/>
        <dbReference type="ChEBI" id="CHEBI:61977"/>
        <dbReference type="ChEBI" id="CHEBI:456216"/>
    </reaction>
</comment>
<evidence type="ECO:0000256" key="12">
    <source>
        <dbReference type="ARBA" id="ARBA00047951"/>
    </source>
</evidence>
<evidence type="ECO:0000259" key="14">
    <source>
        <dbReference type="PROSITE" id="PS50011"/>
    </source>
</evidence>
<dbReference type="AlphaFoldDB" id="A0A6D2KRL7"/>
<dbReference type="SMART" id="SM00220">
    <property type="entry name" value="S_TKc"/>
    <property type="match status" value="1"/>
</dbReference>
<dbReference type="PROSITE" id="PS00108">
    <property type="entry name" value="PROTEIN_KINASE_ST"/>
    <property type="match status" value="1"/>
</dbReference>
<evidence type="ECO:0000256" key="3">
    <source>
        <dbReference type="ARBA" id="ARBA00022679"/>
    </source>
</evidence>
<feature type="transmembrane region" description="Helical" evidence="13">
    <location>
        <begin position="6"/>
        <end position="28"/>
    </location>
</feature>
<reference evidence="15" key="1">
    <citation type="submission" date="2020-01" db="EMBL/GenBank/DDBJ databases">
        <authorList>
            <person name="Mishra B."/>
        </authorList>
    </citation>
    <scope>NUCLEOTIDE SEQUENCE [LARGE SCALE GENOMIC DNA]</scope>
</reference>
<evidence type="ECO:0000256" key="6">
    <source>
        <dbReference type="ARBA" id="ARBA00022741"/>
    </source>
</evidence>
<evidence type="ECO:0000313" key="16">
    <source>
        <dbReference type="Proteomes" id="UP000467841"/>
    </source>
</evidence>
<dbReference type="SUPFAM" id="SSF56112">
    <property type="entry name" value="Protein kinase-like (PK-like)"/>
    <property type="match status" value="1"/>
</dbReference>
<keyword evidence="3" id="KW-0808">Transferase</keyword>
<dbReference type="PANTHER" id="PTHR27005">
    <property type="entry name" value="WALL-ASSOCIATED RECEPTOR KINASE-LIKE 21"/>
    <property type="match status" value="1"/>
</dbReference>
<keyword evidence="10 13" id="KW-0472">Membrane</keyword>
<dbReference type="InterPro" id="IPR000719">
    <property type="entry name" value="Prot_kinase_dom"/>
</dbReference>
<evidence type="ECO:0000256" key="9">
    <source>
        <dbReference type="ARBA" id="ARBA00022989"/>
    </source>
</evidence>
<dbReference type="InterPro" id="IPR045274">
    <property type="entry name" value="WAK-like"/>
</dbReference>
<evidence type="ECO:0000256" key="1">
    <source>
        <dbReference type="ARBA" id="ARBA00004479"/>
    </source>
</evidence>
<dbReference type="EMBL" id="CACVBM020001773">
    <property type="protein sequence ID" value="CAA7059453.1"/>
    <property type="molecule type" value="Genomic_DNA"/>
</dbReference>
<evidence type="ECO:0000256" key="2">
    <source>
        <dbReference type="ARBA" id="ARBA00022527"/>
    </source>
</evidence>
<evidence type="ECO:0000256" key="11">
    <source>
        <dbReference type="ARBA" id="ARBA00047558"/>
    </source>
</evidence>
<dbReference type="FunFam" id="1.10.510.10:FF:000084">
    <property type="entry name" value="Wall-associated receptor kinase 2"/>
    <property type="match status" value="1"/>
</dbReference>
<keyword evidence="5" id="KW-0732">Signal</keyword>
<dbReference type="Gene3D" id="3.30.200.20">
    <property type="entry name" value="Phosphorylase Kinase, domain 1"/>
    <property type="match status" value="1"/>
</dbReference>
<comment type="subcellular location">
    <subcellularLocation>
        <location evidence="1">Membrane</location>
        <topology evidence="1">Single-pass type I membrane protein</topology>
    </subcellularLocation>
</comment>
<dbReference type="GO" id="GO:0004674">
    <property type="term" value="F:protein serine/threonine kinase activity"/>
    <property type="evidence" value="ECO:0007669"/>
    <property type="project" value="UniProtKB-KW"/>
</dbReference>
<evidence type="ECO:0000256" key="8">
    <source>
        <dbReference type="ARBA" id="ARBA00022840"/>
    </source>
</evidence>
<comment type="catalytic activity">
    <reaction evidence="11">
        <text>L-seryl-[protein] + ATP = O-phospho-L-seryl-[protein] + ADP + H(+)</text>
        <dbReference type="Rhea" id="RHEA:17989"/>
        <dbReference type="Rhea" id="RHEA-COMP:9863"/>
        <dbReference type="Rhea" id="RHEA-COMP:11604"/>
        <dbReference type="ChEBI" id="CHEBI:15378"/>
        <dbReference type="ChEBI" id="CHEBI:29999"/>
        <dbReference type="ChEBI" id="CHEBI:30616"/>
        <dbReference type="ChEBI" id="CHEBI:83421"/>
        <dbReference type="ChEBI" id="CHEBI:456216"/>
    </reaction>
</comment>
<name>A0A6D2KRL7_9BRAS</name>
<evidence type="ECO:0000256" key="4">
    <source>
        <dbReference type="ARBA" id="ARBA00022692"/>
    </source>
</evidence>
<evidence type="ECO:0000256" key="5">
    <source>
        <dbReference type="ARBA" id="ARBA00022729"/>
    </source>
</evidence>
<protein>
    <recommendedName>
        <fullName evidence="14">Protein kinase domain-containing protein</fullName>
    </recommendedName>
</protein>
<feature type="domain" description="Protein kinase" evidence="14">
    <location>
        <begin position="83"/>
        <end position="373"/>
    </location>
</feature>
<keyword evidence="7" id="KW-0418">Kinase</keyword>
<evidence type="ECO:0000256" key="13">
    <source>
        <dbReference type="SAM" id="Phobius"/>
    </source>
</evidence>
<sequence>MYIALVFAGFSGVSIGLGVLLVGLRFWLYKYVKRHRKLRLRRQLFKRNGGLLLQQQLTSREDRSVEKTVIFTSKEIEKATENFSSDRILGQGGQGTVYKGMLPDGRIVAVKKAKAVDKDQVAEFINEVVVLTQINHRNIVSIFGFCLETEVPVLVYEYIPNGNVFELLHGDVEGGHTAANWELRWDIAKDTAHALGYLHSSVTCPIYHKDVKTANIMLDHKHRAKLADFGTSRVISVDDTHLTTPVVSGTPGYLDPEYHQSSQYTDRSDVYSYGVVLAELLTGEEPYILQPPPQHPKKLAINFLRDMKEKPLLDIIDPRIRDDCALDQVKVMAKIARLCLNRKGEKRPTMSSIIMELERIGSSHGDSQAHHILETDDDEDDDEEQAVQVRESFNIDVASTSATQPVQGRESFNIDVASTSATQPMFPRQTY</sequence>
<dbReference type="InterPro" id="IPR011009">
    <property type="entry name" value="Kinase-like_dom_sf"/>
</dbReference>
<gene>
    <name evidence="15" type="ORF">MERR_LOCUS46689</name>
</gene>
<keyword evidence="4 13" id="KW-0812">Transmembrane</keyword>
<organism evidence="15 16">
    <name type="scientific">Microthlaspi erraticum</name>
    <dbReference type="NCBI Taxonomy" id="1685480"/>
    <lineage>
        <taxon>Eukaryota</taxon>
        <taxon>Viridiplantae</taxon>
        <taxon>Streptophyta</taxon>
        <taxon>Embryophyta</taxon>
        <taxon>Tracheophyta</taxon>
        <taxon>Spermatophyta</taxon>
        <taxon>Magnoliopsida</taxon>
        <taxon>eudicotyledons</taxon>
        <taxon>Gunneridae</taxon>
        <taxon>Pentapetalae</taxon>
        <taxon>rosids</taxon>
        <taxon>malvids</taxon>
        <taxon>Brassicales</taxon>
        <taxon>Brassicaceae</taxon>
        <taxon>Coluteocarpeae</taxon>
        <taxon>Microthlaspi</taxon>
    </lineage>
</organism>
<dbReference type="GO" id="GO:0005886">
    <property type="term" value="C:plasma membrane"/>
    <property type="evidence" value="ECO:0007669"/>
    <property type="project" value="TreeGrafter"/>
</dbReference>
<dbReference type="Pfam" id="PF00069">
    <property type="entry name" value="Pkinase"/>
    <property type="match status" value="1"/>
</dbReference>
<comment type="caution">
    <text evidence="15">The sequence shown here is derived from an EMBL/GenBank/DDBJ whole genome shotgun (WGS) entry which is preliminary data.</text>
</comment>
<keyword evidence="6" id="KW-0547">Nucleotide-binding</keyword>
<dbReference type="PROSITE" id="PS50011">
    <property type="entry name" value="PROTEIN_KINASE_DOM"/>
    <property type="match status" value="1"/>
</dbReference>
<keyword evidence="9 13" id="KW-1133">Transmembrane helix</keyword>
<keyword evidence="2" id="KW-0723">Serine/threonine-protein kinase</keyword>
<dbReference type="GO" id="GO:0007166">
    <property type="term" value="P:cell surface receptor signaling pathway"/>
    <property type="evidence" value="ECO:0007669"/>
    <property type="project" value="InterPro"/>
</dbReference>
<dbReference type="FunFam" id="3.30.200.20:FF:000043">
    <property type="entry name" value="Wall-associated receptor kinase 2"/>
    <property type="match status" value="1"/>
</dbReference>
<dbReference type="Proteomes" id="UP000467841">
    <property type="component" value="Unassembled WGS sequence"/>
</dbReference>
<dbReference type="OrthoDB" id="4062651at2759"/>
<proteinExistence type="predicted"/>
<keyword evidence="16" id="KW-1185">Reference proteome</keyword>
<dbReference type="Gene3D" id="1.10.510.10">
    <property type="entry name" value="Transferase(Phosphotransferase) domain 1"/>
    <property type="match status" value="1"/>
</dbReference>
<dbReference type="PANTHER" id="PTHR27005:SF426">
    <property type="entry name" value="PROTEIN KINASE DOMAIN-CONTAINING PROTEIN"/>
    <property type="match status" value="1"/>
</dbReference>
<evidence type="ECO:0000256" key="7">
    <source>
        <dbReference type="ARBA" id="ARBA00022777"/>
    </source>
</evidence>
<evidence type="ECO:0000313" key="15">
    <source>
        <dbReference type="EMBL" id="CAA7059453.1"/>
    </source>
</evidence>
<evidence type="ECO:0000256" key="10">
    <source>
        <dbReference type="ARBA" id="ARBA00023136"/>
    </source>
</evidence>